<feature type="transmembrane region" description="Helical" evidence="7">
    <location>
        <begin position="140"/>
        <end position="156"/>
    </location>
</feature>
<evidence type="ECO:0000256" key="3">
    <source>
        <dbReference type="ARBA" id="ARBA00022679"/>
    </source>
</evidence>
<name>A0A0F9NQ10_9ZZZZ</name>
<organism evidence="8">
    <name type="scientific">marine sediment metagenome</name>
    <dbReference type="NCBI Taxonomy" id="412755"/>
    <lineage>
        <taxon>unclassified sequences</taxon>
        <taxon>metagenomes</taxon>
        <taxon>ecological metagenomes</taxon>
    </lineage>
</organism>
<sequence>MFRYAVIIHLFYFILSIILFFLFYREKNDFIIFYNVGDIFLNDIENLYNQEFYLWDFRYFPLSALFFIPFSFLSFELSFVIFNAFNVILNIFISILLYKIILLIRNEDHEENDKKIVYYICIYLMGLPHILNYIYGQINLYVTFFILLSLYIFLKYQELKWQLVGSLIIGLSIIIKPTALFLIPFLILISFDRERRRLNLDFIKSIVRILGALIPVLLNFILFFIYVNLWKGFLDTNFIGNNPVALNFSFSITKLITNFFYFYNIPYNQFTVLISVVGIIGGLGFIIFIFRRFENNYIVFGYAFGILIMLLTYFDSWDHHLLNLTPILIIIIFNLSKSSEITNSIKFSLYFFNFFDLAFVGIWYLIYPLFPYNFEATFFLLLTFYAICKYCLLKRRKSIEV</sequence>
<reference evidence="8" key="1">
    <citation type="journal article" date="2015" name="Nature">
        <title>Complex archaea that bridge the gap between prokaryotes and eukaryotes.</title>
        <authorList>
            <person name="Spang A."/>
            <person name="Saw J.H."/>
            <person name="Jorgensen S.L."/>
            <person name="Zaremba-Niedzwiedzka K."/>
            <person name="Martijn J."/>
            <person name="Lind A.E."/>
            <person name="van Eijk R."/>
            <person name="Schleper C."/>
            <person name="Guy L."/>
            <person name="Ettema T.J."/>
        </authorList>
    </citation>
    <scope>NUCLEOTIDE SEQUENCE</scope>
</reference>
<feature type="transmembrane region" description="Helical" evidence="7">
    <location>
        <begin position="347"/>
        <end position="366"/>
    </location>
</feature>
<dbReference type="GO" id="GO:0016758">
    <property type="term" value="F:hexosyltransferase activity"/>
    <property type="evidence" value="ECO:0007669"/>
    <property type="project" value="InterPro"/>
</dbReference>
<feature type="transmembrane region" description="Helical" evidence="7">
    <location>
        <begin position="6"/>
        <end position="24"/>
    </location>
</feature>
<feature type="transmembrane region" description="Helical" evidence="7">
    <location>
        <begin position="320"/>
        <end position="335"/>
    </location>
</feature>
<dbReference type="InterPro" id="IPR018584">
    <property type="entry name" value="GT87"/>
</dbReference>
<gene>
    <name evidence="8" type="ORF">LCGC14_0999400</name>
</gene>
<protein>
    <recommendedName>
        <fullName evidence="9">DUF2029 domain-containing protein</fullName>
    </recommendedName>
</protein>
<evidence type="ECO:0000313" key="8">
    <source>
        <dbReference type="EMBL" id="KKN14122.1"/>
    </source>
</evidence>
<dbReference type="AlphaFoldDB" id="A0A0F9NQ10"/>
<keyword evidence="5 7" id="KW-1133">Transmembrane helix</keyword>
<feature type="transmembrane region" description="Helical" evidence="7">
    <location>
        <begin position="59"/>
        <end position="81"/>
    </location>
</feature>
<evidence type="ECO:0000256" key="6">
    <source>
        <dbReference type="ARBA" id="ARBA00023136"/>
    </source>
</evidence>
<feature type="transmembrane region" description="Helical" evidence="7">
    <location>
        <begin position="116"/>
        <end position="134"/>
    </location>
</feature>
<accession>A0A0F9NQ10</accession>
<feature type="transmembrane region" description="Helical" evidence="7">
    <location>
        <begin position="163"/>
        <end position="189"/>
    </location>
</feature>
<feature type="transmembrane region" description="Helical" evidence="7">
    <location>
        <begin position="372"/>
        <end position="392"/>
    </location>
</feature>
<feature type="transmembrane region" description="Helical" evidence="7">
    <location>
        <begin position="209"/>
        <end position="230"/>
    </location>
</feature>
<evidence type="ECO:0000256" key="7">
    <source>
        <dbReference type="SAM" id="Phobius"/>
    </source>
</evidence>
<dbReference type="EMBL" id="LAZR01003850">
    <property type="protein sequence ID" value="KKN14122.1"/>
    <property type="molecule type" value="Genomic_DNA"/>
</dbReference>
<evidence type="ECO:0000256" key="5">
    <source>
        <dbReference type="ARBA" id="ARBA00022989"/>
    </source>
</evidence>
<keyword evidence="2" id="KW-1003">Cell membrane</keyword>
<feature type="transmembrane region" description="Helical" evidence="7">
    <location>
        <begin position="269"/>
        <end position="290"/>
    </location>
</feature>
<feature type="transmembrane region" description="Helical" evidence="7">
    <location>
        <begin position="297"/>
        <end position="314"/>
    </location>
</feature>
<evidence type="ECO:0000256" key="4">
    <source>
        <dbReference type="ARBA" id="ARBA00022692"/>
    </source>
</evidence>
<keyword evidence="4 7" id="KW-0812">Transmembrane</keyword>
<comment type="subcellular location">
    <subcellularLocation>
        <location evidence="1">Cell membrane</location>
        <topology evidence="1">Multi-pass membrane protein</topology>
    </subcellularLocation>
</comment>
<dbReference type="GO" id="GO:0005886">
    <property type="term" value="C:plasma membrane"/>
    <property type="evidence" value="ECO:0007669"/>
    <property type="project" value="UniProtKB-SubCell"/>
</dbReference>
<keyword evidence="3" id="KW-0808">Transferase</keyword>
<keyword evidence="6 7" id="KW-0472">Membrane</keyword>
<proteinExistence type="predicted"/>
<evidence type="ECO:0008006" key="9">
    <source>
        <dbReference type="Google" id="ProtNLM"/>
    </source>
</evidence>
<evidence type="ECO:0000256" key="2">
    <source>
        <dbReference type="ARBA" id="ARBA00022475"/>
    </source>
</evidence>
<feature type="transmembrane region" description="Helical" evidence="7">
    <location>
        <begin position="242"/>
        <end position="263"/>
    </location>
</feature>
<dbReference type="Pfam" id="PF09594">
    <property type="entry name" value="GT87"/>
    <property type="match status" value="1"/>
</dbReference>
<evidence type="ECO:0000256" key="1">
    <source>
        <dbReference type="ARBA" id="ARBA00004651"/>
    </source>
</evidence>
<feature type="transmembrane region" description="Helical" evidence="7">
    <location>
        <begin position="87"/>
        <end position="104"/>
    </location>
</feature>
<comment type="caution">
    <text evidence="8">The sequence shown here is derived from an EMBL/GenBank/DDBJ whole genome shotgun (WGS) entry which is preliminary data.</text>
</comment>